<dbReference type="EMBL" id="JAPXFL010000012">
    <property type="protein sequence ID" value="KAK9498958.1"/>
    <property type="molecule type" value="Genomic_DNA"/>
</dbReference>
<dbReference type="PANTHER" id="PTHR28448:SF1">
    <property type="entry name" value="UPF0728 PROTEIN C10ORF53"/>
    <property type="match status" value="1"/>
</dbReference>
<protein>
    <submittedName>
        <fullName evidence="2">Uncharacterized protein</fullName>
    </submittedName>
</protein>
<proteinExistence type="inferred from homology"/>
<evidence type="ECO:0000313" key="3">
    <source>
        <dbReference type="Proteomes" id="UP001461498"/>
    </source>
</evidence>
<dbReference type="AlphaFoldDB" id="A0AAW1CJ40"/>
<name>A0AAW1CJ40_9HEMI</name>
<dbReference type="PANTHER" id="PTHR28448">
    <property type="entry name" value="UPF0728 PROTEIN C10ORF53"/>
    <property type="match status" value="1"/>
</dbReference>
<sequence>MRMTIVILYYGPYDFHGRIKYRYIRLKGLIKLLTSAKIPLKLKRFQFWDRLNVEIEGQMVYRCRLSNMEFDSDGNDYTSVTAFEIIRDAYYSVLKYYSRKDEDCILYPKYTGTKFFPVSFDSFYLESFCRYVRKPYIIFRKKTSESEHEEDRNSIEVTDY</sequence>
<keyword evidence="3" id="KW-1185">Reference proteome</keyword>
<dbReference type="Pfam" id="PF15092">
    <property type="entry name" value="UPF0728"/>
    <property type="match status" value="1"/>
</dbReference>
<accession>A0AAW1CJ40</accession>
<reference evidence="2 3" key="1">
    <citation type="submission" date="2022-12" db="EMBL/GenBank/DDBJ databases">
        <title>Chromosome-level genome assembly of true bugs.</title>
        <authorList>
            <person name="Ma L."/>
            <person name="Li H."/>
        </authorList>
    </citation>
    <scope>NUCLEOTIDE SEQUENCE [LARGE SCALE GENOMIC DNA]</scope>
    <source>
        <strain evidence="2">Lab_2022b</strain>
    </source>
</reference>
<comment type="similarity">
    <text evidence="1">Belongs to the UPF0728 family.</text>
</comment>
<gene>
    <name evidence="2" type="ORF">O3M35_003491</name>
</gene>
<evidence type="ECO:0000256" key="1">
    <source>
        <dbReference type="ARBA" id="ARBA00009973"/>
    </source>
</evidence>
<evidence type="ECO:0000313" key="2">
    <source>
        <dbReference type="EMBL" id="KAK9498958.1"/>
    </source>
</evidence>
<comment type="caution">
    <text evidence="2">The sequence shown here is derived from an EMBL/GenBank/DDBJ whole genome shotgun (WGS) entry which is preliminary data.</text>
</comment>
<dbReference type="InterPro" id="IPR027885">
    <property type="entry name" value="UPF0728"/>
</dbReference>
<organism evidence="2 3">
    <name type="scientific">Rhynocoris fuscipes</name>
    <dbReference type="NCBI Taxonomy" id="488301"/>
    <lineage>
        <taxon>Eukaryota</taxon>
        <taxon>Metazoa</taxon>
        <taxon>Ecdysozoa</taxon>
        <taxon>Arthropoda</taxon>
        <taxon>Hexapoda</taxon>
        <taxon>Insecta</taxon>
        <taxon>Pterygota</taxon>
        <taxon>Neoptera</taxon>
        <taxon>Paraneoptera</taxon>
        <taxon>Hemiptera</taxon>
        <taxon>Heteroptera</taxon>
        <taxon>Panheteroptera</taxon>
        <taxon>Cimicomorpha</taxon>
        <taxon>Reduviidae</taxon>
        <taxon>Harpactorinae</taxon>
        <taxon>Harpactorini</taxon>
        <taxon>Rhynocoris</taxon>
    </lineage>
</organism>
<dbReference type="Proteomes" id="UP001461498">
    <property type="component" value="Unassembled WGS sequence"/>
</dbReference>